<gene>
    <name evidence="1" type="ORF">NCTC12078_01741</name>
</gene>
<sequence length="121" mass="15002">MENRDIIIRKILEKLYIEFNPEILSKLTLQQYKDLFFSVFEYINFYKDKYHLIEEDFVDFSKKIHLKYNYDEYNDNCWERVAFFMDELIFRFATSPPYFFHSNFKDFKDKFGKDFTEGNGL</sequence>
<dbReference type="Proteomes" id="UP000290013">
    <property type="component" value="Chromosome"/>
</dbReference>
<evidence type="ECO:0000313" key="1">
    <source>
        <dbReference type="EMBL" id="VFB03725.1"/>
    </source>
</evidence>
<name>A0A4U8WFH7_9FLAO</name>
<dbReference type="RefSeq" id="WP_130914217.1">
    <property type="nucleotide sequence ID" value="NZ_LR215974.1"/>
</dbReference>
<protein>
    <submittedName>
        <fullName evidence="1">Uncharacterized protein</fullName>
    </submittedName>
</protein>
<dbReference type="KEGG" id="ctai:NCTC12078_01741"/>
<reference evidence="1 2" key="1">
    <citation type="submission" date="2019-02" db="EMBL/GenBank/DDBJ databases">
        <authorList>
            <consortium name="Pathogen Informatics"/>
        </authorList>
    </citation>
    <scope>NUCLEOTIDE SEQUENCE [LARGE SCALE GENOMIC DNA]</scope>
    <source>
        <strain evidence="1 2">3012STDY6944375</strain>
    </source>
</reference>
<proteinExistence type="predicted"/>
<dbReference type="AlphaFoldDB" id="A0A4U8WFH7"/>
<evidence type="ECO:0000313" key="2">
    <source>
        <dbReference type="Proteomes" id="UP000290013"/>
    </source>
</evidence>
<accession>A0A4U8WFH7</accession>
<dbReference type="EMBL" id="LR215974">
    <property type="protein sequence ID" value="VFB03725.1"/>
    <property type="molecule type" value="Genomic_DNA"/>
</dbReference>
<organism evidence="1 2">
    <name type="scientific">Chryseobacterium taihuense</name>
    <dbReference type="NCBI Taxonomy" id="1141221"/>
    <lineage>
        <taxon>Bacteria</taxon>
        <taxon>Pseudomonadati</taxon>
        <taxon>Bacteroidota</taxon>
        <taxon>Flavobacteriia</taxon>
        <taxon>Flavobacteriales</taxon>
        <taxon>Weeksellaceae</taxon>
        <taxon>Chryseobacterium group</taxon>
        <taxon>Chryseobacterium</taxon>
    </lineage>
</organism>